<dbReference type="EMBL" id="CP027845">
    <property type="protein sequence ID" value="AVP88200.1"/>
    <property type="molecule type" value="Genomic_DNA"/>
</dbReference>
<dbReference type="Proteomes" id="UP000241762">
    <property type="component" value="Chromosome"/>
</dbReference>
<accession>A0A2P1PAB9</accession>
<protein>
    <submittedName>
        <fullName evidence="1">Uncharacterized protein</fullName>
    </submittedName>
</protein>
<keyword evidence="2" id="KW-1185">Reference proteome</keyword>
<dbReference type="InterPro" id="IPR027796">
    <property type="entry name" value="OTT_1508_deam-like"/>
</dbReference>
<proteinExistence type="predicted"/>
<evidence type="ECO:0000313" key="2">
    <source>
        <dbReference type="Proteomes" id="UP000241762"/>
    </source>
</evidence>
<gene>
    <name evidence="1" type="ORF">phytr_12760</name>
</gene>
<sequence>MSYIVCSKRDHRYQFNYHSRILDALASCFHITTACTATFKYKDILYISYNSQITKQNKPLLNIQLQLIFEAITTNQVENTLALYLLLNRDFKDFVINQEVHEQNEEFKREIKLFIDTRSNLRLNFFEHIENQPLQEIYNSILDSYNGLINSLKKYTQLAHSTKAKDIEIKELLLRPLQDVNKVLYKTLNEYRIENYVVLDNKENLHAEYNISLYFPKVGLVDSYYIGVSKLPCGFCHTYLKLQGYEIRGTHGVCAPNKWTMNLSPQSKDFKDQILLGLSEIEDEDAPLQYRRLSIDSFERKKLQELYQLKRDLGLNRDCNSAILDFFDSLGSSINYCCSKFVNIISGQYTEISDSSQSEQDLTGVTEA</sequence>
<dbReference type="OrthoDB" id="7162257at2"/>
<evidence type="ECO:0000313" key="1">
    <source>
        <dbReference type="EMBL" id="AVP88200.1"/>
    </source>
</evidence>
<dbReference type="KEGG" id="ptc:phytr_12760"/>
<dbReference type="AlphaFoldDB" id="A0A2P1PAB9"/>
<reference evidence="1 2" key="1">
    <citation type="submission" date="2018-03" db="EMBL/GenBank/DDBJ databases">
        <title>A gene transfer event suggests a long-term partnership between eustigmatophyte algae and a novel lineage of endosymbiotic bacteria.</title>
        <authorList>
            <person name="Yurchenko T."/>
            <person name="Sevcikova T."/>
            <person name="Pribyl P."/>
            <person name="El Karkouri K."/>
            <person name="Klimes V."/>
            <person name="Amaral R."/>
            <person name="Zbrankova V."/>
            <person name="Kim E."/>
            <person name="Raoult D."/>
            <person name="Santos L.M.A."/>
            <person name="Elias M."/>
        </authorList>
    </citation>
    <scope>NUCLEOTIDE SEQUENCE [LARGE SCALE GENOMIC DNA]</scope>
    <source>
        <strain evidence="1">CCALA 838</strain>
    </source>
</reference>
<dbReference type="RefSeq" id="WP_106875008.1">
    <property type="nucleotide sequence ID" value="NZ_CP027845.1"/>
</dbReference>
<dbReference type="Pfam" id="PF14441">
    <property type="entry name" value="OTT_1508_deam"/>
    <property type="match status" value="1"/>
</dbReference>
<organism evidence="1 2">
    <name type="scientific">Candidatus Phycorickettsia trachydisci</name>
    <dbReference type="NCBI Taxonomy" id="2115978"/>
    <lineage>
        <taxon>Bacteria</taxon>
        <taxon>Pseudomonadati</taxon>
        <taxon>Pseudomonadota</taxon>
        <taxon>Alphaproteobacteria</taxon>
        <taxon>Rickettsiales</taxon>
        <taxon>Rickettsiaceae</taxon>
        <taxon>Candidatus Phycorickettsia</taxon>
    </lineage>
</organism>
<name>A0A2P1PAB9_9RICK</name>